<keyword evidence="11" id="KW-0812">Transmembrane</keyword>
<dbReference type="CDD" id="cd00761">
    <property type="entry name" value="Glyco_tranf_GTA_type"/>
    <property type="match status" value="1"/>
</dbReference>
<evidence type="ECO:0000256" key="3">
    <source>
        <dbReference type="ARBA" id="ARBA00022676"/>
    </source>
</evidence>
<dbReference type="InterPro" id="IPR029044">
    <property type="entry name" value="Nucleotide-diphossugar_trans"/>
</dbReference>
<dbReference type="RefSeq" id="WP_389362530.1">
    <property type="nucleotide sequence ID" value="NZ_JBIACK010000010.1"/>
</dbReference>
<comment type="pathway">
    <text evidence="8">Carotenoid biosynthesis; staphyloxanthin biosynthesis; staphyloxanthin from farnesyl diphosphate: step 4/5.</text>
</comment>
<evidence type="ECO:0000256" key="11">
    <source>
        <dbReference type="SAM" id="Phobius"/>
    </source>
</evidence>
<evidence type="ECO:0000256" key="2">
    <source>
        <dbReference type="ARBA" id="ARBA00022475"/>
    </source>
</evidence>
<feature type="transmembrane region" description="Helical" evidence="11">
    <location>
        <begin position="168"/>
        <end position="184"/>
    </location>
</feature>
<keyword evidence="3 13" id="KW-0328">Glycosyltransferase</keyword>
<dbReference type="PANTHER" id="PTHR43646">
    <property type="entry name" value="GLYCOSYLTRANSFERASE"/>
    <property type="match status" value="1"/>
</dbReference>
<comment type="subcellular location">
    <subcellularLocation>
        <location evidence="1">Cell membrane</location>
    </subcellularLocation>
</comment>
<dbReference type="InterPro" id="IPR001173">
    <property type="entry name" value="Glyco_trans_2-like"/>
</dbReference>
<evidence type="ECO:0000256" key="4">
    <source>
        <dbReference type="ARBA" id="ARBA00022679"/>
    </source>
</evidence>
<reference evidence="13 14" key="1">
    <citation type="submission" date="2024-08" db="EMBL/GenBank/DDBJ databases">
        <title>Two novel Cytobacillus novel species.</title>
        <authorList>
            <person name="Liu G."/>
        </authorList>
    </citation>
    <scope>NUCLEOTIDE SEQUENCE [LARGE SCALE GENOMIC DNA]</scope>
    <source>
        <strain evidence="13 14">FJAT-54145</strain>
    </source>
</reference>
<organism evidence="13 14">
    <name type="scientific">Cytobacillus spartinae</name>
    <dbReference type="NCBI Taxonomy" id="3299023"/>
    <lineage>
        <taxon>Bacteria</taxon>
        <taxon>Bacillati</taxon>
        <taxon>Bacillota</taxon>
        <taxon>Bacilli</taxon>
        <taxon>Bacillales</taxon>
        <taxon>Bacillaceae</taxon>
        <taxon>Cytobacillus</taxon>
    </lineage>
</organism>
<dbReference type="PANTHER" id="PTHR43646:SF2">
    <property type="entry name" value="GLYCOSYLTRANSFERASE 2-LIKE DOMAIN-CONTAINING PROTEIN"/>
    <property type="match status" value="1"/>
</dbReference>
<feature type="transmembrane region" description="Helical" evidence="11">
    <location>
        <begin position="305"/>
        <end position="324"/>
    </location>
</feature>
<comment type="caution">
    <text evidence="13">The sequence shown here is derived from an EMBL/GenBank/DDBJ whole genome shotgun (WGS) entry which is preliminary data.</text>
</comment>
<dbReference type="Pfam" id="PF00535">
    <property type="entry name" value="Glycos_transf_2"/>
    <property type="match status" value="1"/>
</dbReference>
<comment type="function">
    <text evidence="7">Catalyzes the glycosylation of 4,4'-diaponeurosporenoate, i.e. the esterification of glucose at the C1'' position with the carboxyl group of 4,4'-diaponeurosporenic acid, to form glycosyl-4,4'-diaponeurosporenoate. This is a step in the biosynthesis of staphyloxanthin, an orange pigment present in most staphylococci strains.</text>
</comment>
<feature type="transmembrane region" description="Helical" evidence="11">
    <location>
        <begin position="278"/>
        <end position="299"/>
    </location>
</feature>
<keyword evidence="4 13" id="KW-0808">Transferase</keyword>
<evidence type="ECO:0000256" key="7">
    <source>
        <dbReference type="ARBA" id="ARBA00037281"/>
    </source>
</evidence>
<keyword evidence="14" id="KW-1185">Reference proteome</keyword>
<keyword evidence="5" id="KW-0125">Carotenoid biosynthesis</keyword>
<dbReference type="EMBL" id="JBIACK010000010">
    <property type="protein sequence ID" value="MFE8702570.1"/>
    <property type="molecule type" value="Genomic_DNA"/>
</dbReference>
<evidence type="ECO:0000259" key="12">
    <source>
        <dbReference type="Pfam" id="PF00535"/>
    </source>
</evidence>
<dbReference type="SUPFAM" id="SSF53448">
    <property type="entry name" value="Nucleotide-diphospho-sugar transferases"/>
    <property type="match status" value="1"/>
</dbReference>
<name>A0ABW6KI74_9BACI</name>
<feature type="transmembrane region" description="Helical" evidence="11">
    <location>
        <begin position="331"/>
        <end position="351"/>
    </location>
</feature>
<evidence type="ECO:0000256" key="6">
    <source>
        <dbReference type="ARBA" id="ARBA00023136"/>
    </source>
</evidence>
<evidence type="ECO:0000313" key="14">
    <source>
        <dbReference type="Proteomes" id="UP001601059"/>
    </source>
</evidence>
<evidence type="ECO:0000256" key="5">
    <source>
        <dbReference type="ARBA" id="ARBA00022746"/>
    </source>
</evidence>
<protein>
    <recommendedName>
        <fullName evidence="10">4,4'-diaponeurosporenoate glycosyltransferase</fullName>
    </recommendedName>
</protein>
<sequence>MLTILLSLSLFVWGVALLDAYLGFKKLDRLEEENGLKEGPKLSIIVAARNEEKNIAKSIKSQLEQSYKNIEWILVNDRSTDKTGEVMNECKCSDSRIEVIHITDLPDGWLGKNYALYKGARKASGELILFTDADVVFKEEAIEKAINYFKRNQLDHLTAAPNLNGKGFWLKSFVAFFLFGFSYYKRPWQANKKHSKTGMGIGAFNLISKQAYEKFGTHEAIKMRPDDDLMLGMVMKRKGFNQKIVTALGLIDVEWYGNVREALVGLEKNTFAGLHYRWSMVFFAILGTFFSQVLPFLTLFSPNLVIFWLSLGNVILLASLYILIVKRMTTFSPVLFLAFPLTALLFIYAIIRASFLTFKRGGIVWRGTKYRLKDLKKQS</sequence>
<feature type="domain" description="Glycosyltransferase 2-like" evidence="12">
    <location>
        <begin position="43"/>
        <end position="214"/>
    </location>
</feature>
<keyword evidence="2" id="KW-1003">Cell membrane</keyword>
<dbReference type="GO" id="GO:0016757">
    <property type="term" value="F:glycosyltransferase activity"/>
    <property type="evidence" value="ECO:0007669"/>
    <property type="project" value="UniProtKB-KW"/>
</dbReference>
<evidence type="ECO:0000256" key="9">
    <source>
        <dbReference type="ARBA" id="ARBA00038120"/>
    </source>
</evidence>
<dbReference type="Gene3D" id="3.90.550.10">
    <property type="entry name" value="Spore Coat Polysaccharide Biosynthesis Protein SpsA, Chain A"/>
    <property type="match status" value="1"/>
</dbReference>
<accession>A0ABW6KI74</accession>
<evidence type="ECO:0000256" key="10">
    <source>
        <dbReference type="ARBA" id="ARBA00040345"/>
    </source>
</evidence>
<evidence type="ECO:0000256" key="8">
    <source>
        <dbReference type="ARBA" id="ARBA00037904"/>
    </source>
</evidence>
<dbReference type="Proteomes" id="UP001601059">
    <property type="component" value="Unassembled WGS sequence"/>
</dbReference>
<evidence type="ECO:0000313" key="13">
    <source>
        <dbReference type="EMBL" id="MFE8702570.1"/>
    </source>
</evidence>
<comment type="similarity">
    <text evidence="9">Belongs to the glycosyltransferase 2 family. CrtQ subfamily.</text>
</comment>
<evidence type="ECO:0000256" key="1">
    <source>
        <dbReference type="ARBA" id="ARBA00004236"/>
    </source>
</evidence>
<gene>
    <name evidence="13" type="ORF">ACFYKX_18385</name>
</gene>
<keyword evidence="11" id="KW-1133">Transmembrane helix</keyword>
<keyword evidence="6 11" id="KW-0472">Membrane</keyword>
<proteinExistence type="inferred from homology"/>